<accession>A0A7X2H3J1</accession>
<proteinExistence type="predicted"/>
<feature type="transmembrane region" description="Helical" evidence="1">
    <location>
        <begin position="116"/>
        <end position="136"/>
    </location>
</feature>
<sequence>MGRNKREGFIFTLIMCALMVLGMCIYNVILLEGWSGTWIQHVIIGYVPAFIIALILDVFVVGKVAKRIVSKLTKASDPLLKKILLISSFMVMGMVVLMSFYGAVLHVGFTAELPMAYLSALGKNFICALPLQLILVGPLTRFIFIKIIPAAAPV</sequence>
<comment type="caution">
    <text evidence="2">The sequence shown here is derived from an EMBL/GenBank/DDBJ whole genome shotgun (WGS) entry which is preliminary data.</text>
</comment>
<feature type="transmembrane region" description="Helical" evidence="1">
    <location>
        <begin position="9"/>
        <end position="31"/>
    </location>
</feature>
<keyword evidence="1" id="KW-0472">Membrane</keyword>
<reference evidence="2 3" key="1">
    <citation type="submission" date="2019-11" db="EMBL/GenBank/DDBJ databases">
        <title>Paenibacillus monticola sp. nov., a novel PGPR strain isolated from mountain sample in China.</title>
        <authorList>
            <person name="Zhao Q."/>
            <person name="Li H.-P."/>
            <person name="Zhang J.-L."/>
        </authorList>
    </citation>
    <scope>NUCLEOTIDE SEQUENCE [LARGE SCALE GENOMIC DNA]</scope>
    <source>
        <strain evidence="2 3">LC-T2</strain>
    </source>
</reference>
<evidence type="ECO:0000256" key="1">
    <source>
        <dbReference type="SAM" id="Phobius"/>
    </source>
</evidence>
<feature type="transmembrane region" description="Helical" evidence="1">
    <location>
        <begin position="83"/>
        <end position="104"/>
    </location>
</feature>
<keyword evidence="1" id="KW-1133">Transmembrane helix</keyword>
<dbReference type="EMBL" id="WJXB01000002">
    <property type="protein sequence ID" value="MRN52919.1"/>
    <property type="molecule type" value="Genomic_DNA"/>
</dbReference>
<organism evidence="2 3">
    <name type="scientific">Paenibacillus monticola</name>
    <dbReference type="NCBI Taxonomy" id="2666075"/>
    <lineage>
        <taxon>Bacteria</taxon>
        <taxon>Bacillati</taxon>
        <taxon>Bacillota</taxon>
        <taxon>Bacilli</taxon>
        <taxon>Bacillales</taxon>
        <taxon>Paenibacillaceae</taxon>
        <taxon>Paenibacillus</taxon>
    </lineage>
</organism>
<gene>
    <name evidence="2" type="ORF">GJB61_07895</name>
</gene>
<dbReference type="AlphaFoldDB" id="A0A7X2H3J1"/>
<dbReference type="InterPro" id="IPR021529">
    <property type="entry name" value="DUF2798"/>
</dbReference>
<evidence type="ECO:0000313" key="2">
    <source>
        <dbReference type="EMBL" id="MRN52919.1"/>
    </source>
</evidence>
<dbReference type="RefSeq" id="WP_154117910.1">
    <property type="nucleotide sequence ID" value="NZ_WJXB01000002.1"/>
</dbReference>
<protein>
    <submittedName>
        <fullName evidence="2">DUF2798 domain-containing protein</fullName>
    </submittedName>
</protein>
<dbReference type="Proteomes" id="UP000463051">
    <property type="component" value="Unassembled WGS sequence"/>
</dbReference>
<keyword evidence="3" id="KW-1185">Reference proteome</keyword>
<dbReference type="Pfam" id="PF11391">
    <property type="entry name" value="DUF2798"/>
    <property type="match status" value="2"/>
</dbReference>
<evidence type="ECO:0000313" key="3">
    <source>
        <dbReference type="Proteomes" id="UP000463051"/>
    </source>
</evidence>
<feature type="transmembrane region" description="Helical" evidence="1">
    <location>
        <begin position="43"/>
        <end position="62"/>
    </location>
</feature>
<keyword evidence="1" id="KW-0812">Transmembrane</keyword>
<name>A0A7X2H3J1_9BACL</name>